<evidence type="ECO:0000259" key="3">
    <source>
        <dbReference type="Pfam" id="PF01826"/>
    </source>
</evidence>
<dbReference type="CDD" id="cd19941">
    <property type="entry name" value="TIL"/>
    <property type="match status" value="3"/>
</dbReference>
<gene>
    <name evidence="5" type="ORF">APLA_LOCUS10622</name>
    <name evidence="4" type="ORF">APLA_LOCUS9632</name>
</gene>
<dbReference type="InterPro" id="IPR036084">
    <property type="entry name" value="Ser_inhib-like_sf"/>
</dbReference>
<dbReference type="EMBL" id="CADEBD010000314">
    <property type="protein sequence ID" value="CAB3243991.1"/>
    <property type="molecule type" value="Genomic_DNA"/>
</dbReference>
<keyword evidence="2" id="KW-1015">Disulfide bond</keyword>
<feature type="domain" description="TIL" evidence="3">
    <location>
        <begin position="77"/>
        <end position="136"/>
    </location>
</feature>
<comment type="caution">
    <text evidence="5">The sequence shown here is derived from an EMBL/GenBank/DDBJ whole genome shotgun (WGS) entry which is preliminary data.</text>
</comment>
<keyword evidence="1" id="KW-0646">Protease inhibitor</keyword>
<keyword evidence="6" id="KW-1185">Reference proteome</keyword>
<dbReference type="Gene3D" id="2.10.25.10">
    <property type="entry name" value="Laminin"/>
    <property type="match status" value="3"/>
</dbReference>
<dbReference type="EMBL" id="CADEBC010000519">
    <property type="protein sequence ID" value="CAB3243771.1"/>
    <property type="molecule type" value="Genomic_DNA"/>
</dbReference>
<evidence type="ECO:0000256" key="1">
    <source>
        <dbReference type="ARBA" id="ARBA00022690"/>
    </source>
</evidence>
<dbReference type="AlphaFoldDB" id="A0A8S1A9R1"/>
<evidence type="ECO:0000313" key="5">
    <source>
        <dbReference type="EMBL" id="CAB3243991.1"/>
    </source>
</evidence>
<evidence type="ECO:0000313" key="7">
    <source>
        <dbReference type="Proteomes" id="UP000494256"/>
    </source>
</evidence>
<dbReference type="PANTHER" id="PTHR23259:SF70">
    <property type="entry name" value="ACCESSORY GLAND PROTEIN ACP62F-RELATED"/>
    <property type="match status" value="1"/>
</dbReference>
<dbReference type="Proteomes" id="UP000494106">
    <property type="component" value="Unassembled WGS sequence"/>
</dbReference>
<dbReference type="FunFam" id="2.10.25.10:FF:000674">
    <property type="entry name" value="Mucin-2"/>
    <property type="match status" value="2"/>
</dbReference>
<dbReference type="PANTHER" id="PTHR23259">
    <property type="entry name" value="RIDDLE"/>
    <property type="match status" value="1"/>
</dbReference>
<organism evidence="5 7">
    <name type="scientific">Arctia plantaginis</name>
    <name type="common">Wood tiger moth</name>
    <name type="synonym">Phalaena plantaginis</name>
    <dbReference type="NCBI Taxonomy" id="874455"/>
    <lineage>
        <taxon>Eukaryota</taxon>
        <taxon>Metazoa</taxon>
        <taxon>Ecdysozoa</taxon>
        <taxon>Arthropoda</taxon>
        <taxon>Hexapoda</taxon>
        <taxon>Insecta</taxon>
        <taxon>Pterygota</taxon>
        <taxon>Neoptera</taxon>
        <taxon>Endopterygota</taxon>
        <taxon>Lepidoptera</taxon>
        <taxon>Glossata</taxon>
        <taxon>Ditrysia</taxon>
        <taxon>Noctuoidea</taxon>
        <taxon>Erebidae</taxon>
        <taxon>Arctiinae</taxon>
        <taxon>Arctia</taxon>
    </lineage>
</organism>
<dbReference type="GO" id="GO:0030414">
    <property type="term" value="F:peptidase inhibitor activity"/>
    <property type="evidence" value="ECO:0007669"/>
    <property type="project" value="UniProtKB-KW"/>
</dbReference>
<evidence type="ECO:0000256" key="2">
    <source>
        <dbReference type="ARBA" id="ARBA00023157"/>
    </source>
</evidence>
<protein>
    <recommendedName>
        <fullName evidence="3">TIL domain-containing protein</fullName>
    </recommendedName>
</protein>
<evidence type="ECO:0000313" key="4">
    <source>
        <dbReference type="EMBL" id="CAB3243771.1"/>
    </source>
</evidence>
<dbReference type="OrthoDB" id="6236007at2759"/>
<feature type="domain" description="TIL" evidence="3">
    <location>
        <begin position="16"/>
        <end position="74"/>
    </location>
</feature>
<dbReference type="Pfam" id="PF01826">
    <property type="entry name" value="TIL"/>
    <property type="match status" value="3"/>
</dbReference>
<dbReference type="InterPro" id="IPR002919">
    <property type="entry name" value="TIL_dom"/>
</dbReference>
<dbReference type="Proteomes" id="UP000494256">
    <property type="component" value="Unassembled WGS sequence"/>
</dbReference>
<evidence type="ECO:0000313" key="6">
    <source>
        <dbReference type="Proteomes" id="UP000494106"/>
    </source>
</evidence>
<accession>A0A8S1A9R1</accession>
<name>A0A8S1A9R1_ARCPL</name>
<dbReference type="SUPFAM" id="SSF57567">
    <property type="entry name" value="Serine protease inhibitors"/>
    <property type="match status" value="3"/>
</dbReference>
<dbReference type="InterPro" id="IPR051368">
    <property type="entry name" value="SerProtInhib-TIL_Domain"/>
</dbReference>
<feature type="domain" description="TIL" evidence="3">
    <location>
        <begin position="144"/>
        <end position="201"/>
    </location>
</feature>
<sequence length="214" mass="24097">MNKHKRKVGGYVHPRCQQNEELRCVNSCPPEKTCKNRDIQFSCLAVYEPCQFKCVCKEGYFRNSLGTCITKAQCDQCSGKNEFFACDSACDNECSSLHKQNRTNCPIKNIICNQRCYCENGYARDQKGHCIPVEKCPPAKTCKGPNEEYTDCKRTCPPETCLSLVAKFKCDSNEICKPGCACKSGFLRKNADSHCVPICECNEMKNSPDCCKNN</sequence>
<proteinExistence type="predicted"/>
<reference evidence="6 7" key="1">
    <citation type="submission" date="2020-04" db="EMBL/GenBank/DDBJ databases">
        <authorList>
            <person name="Wallbank WR R."/>
            <person name="Pardo Diaz C."/>
            <person name="Kozak K."/>
            <person name="Martin S."/>
            <person name="Jiggins C."/>
            <person name="Moest M."/>
            <person name="Warren A I."/>
            <person name="Byers J.R.P. K."/>
            <person name="Montejo-Kovacevich G."/>
            <person name="Yen C E."/>
        </authorList>
    </citation>
    <scope>NUCLEOTIDE SEQUENCE [LARGE SCALE GENOMIC DNA]</scope>
</reference>